<sequence>MKIEKIIYTLLLILTLNSCKGQDENEVKYKNDSKDVIFYKNSGIKDTTAHALFTEGLKKVESKDFEKAKEKFIEADKIEGRNPTILNAIAQAEARLGNIEKSNEISLNIISIDSTYTITYVNLGQNYMKSRDYKKAKEILLKGKKFTSEKNLHTKSVLLLNLAIAYSNLGDCKNGLKYSSEALEISQDEKFKDFAMKVKLESEKCIEK</sequence>
<dbReference type="OrthoDB" id="1290858at2"/>
<evidence type="ECO:0000313" key="1">
    <source>
        <dbReference type="EMBL" id="RAR70623.1"/>
    </source>
</evidence>
<accession>A0A328YBZ5</accession>
<organism evidence="1 2">
    <name type="scientific">Flavobacterium aciduliphilum</name>
    <dbReference type="NCBI Taxonomy" id="1101402"/>
    <lineage>
        <taxon>Bacteria</taxon>
        <taxon>Pseudomonadati</taxon>
        <taxon>Bacteroidota</taxon>
        <taxon>Flavobacteriia</taxon>
        <taxon>Flavobacteriales</taxon>
        <taxon>Flavobacteriaceae</taxon>
        <taxon>Flavobacterium</taxon>
    </lineage>
</organism>
<dbReference type="EMBL" id="QLSZ01000010">
    <property type="protein sequence ID" value="RAR70623.1"/>
    <property type="molecule type" value="Genomic_DNA"/>
</dbReference>
<dbReference type="RefSeq" id="WP_112113748.1">
    <property type="nucleotide sequence ID" value="NZ_QLSZ01000010.1"/>
</dbReference>
<dbReference type="SUPFAM" id="SSF48452">
    <property type="entry name" value="TPR-like"/>
    <property type="match status" value="1"/>
</dbReference>
<dbReference type="SMART" id="SM00028">
    <property type="entry name" value="TPR"/>
    <property type="match status" value="3"/>
</dbReference>
<dbReference type="Gene3D" id="1.25.40.10">
    <property type="entry name" value="Tetratricopeptide repeat domain"/>
    <property type="match status" value="1"/>
</dbReference>
<proteinExistence type="predicted"/>
<keyword evidence="2" id="KW-1185">Reference proteome</keyword>
<comment type="caution">
    <text evidence="1">The sequence shown here is derived from an EMBL/GenBank/DDBJ whole genome shotgun (WGS) entry which is preliminary data.</text>
</comment>
<protein>
    <submittedName>
        <fullName evidence="1">Tetratricopeptide repeat protein</fullName>
    </submittedName>
</protein>
<dbReference type="InterPro" id="IPR011990">
    <property type="entry name" value="TPR-like_helical_dom_sf"/>
</dbReference>
<name>A0A328YBZ5_9FLAO</name>
<dbReference type="Pfam" id="PF13181">
    <property type="entry name" value="TPR_8"/>
    <property type="match status" value="1"/>
</dbReference>
<gene>
    <name evidence="1" type="ORF">CLV55_11023</name>
</gene>
<dbReference type="AlphaFoldDB" id="A0A328YBZ5"/>
<dbReference type="InterPro" id="IPR019734">
    <property type="entry name" value="TPR_rpt"/>
</dbReference>
<evidence type="ECO:0000313" key="2">
    <source>
        <dbReference type="Proteomes" id="UP000248840"/>
    </source>
</evidence>
<dbReference type="Proteomes" id="UP000248840">
    <property type="component" value="Unassembled WGS sequence"/>
</dbReference>
<reference evidence="1 2" key="1">
    <citation type="submission" date="2018-06" db="EMBL/GenBank/DDBJ databases">
        <title>Genomic Encyclopedia of Archaeal and Bacterial Type Strains, Phase II (KMG-II): from individual species to whole genera.</title>
        <authorList>
            <person name="Goeker M."/>
        </authorList>
    </citation>
    <scope>NUCLEOTIDE SEQUENCE [LARGE SCALE GENOMIC DNA]</scope>
    <source>
        <strain evidence="1 2">DSM 25663</strain>
    </source>
</reference>